<protein>
    <submittedName>
        <fullName evidence="1">Uncharacterized protein</fullName>
    </submittedName>
</protein>
<organism evidence="1 2">
    <name type="scientific">Manihot esculenta</name>
    <name type="common">Cassava</name>
    <name type="synonym">Jatropha manihot</name>
    <dbReference type="NCBI Taxonomy" id="3983"/>
    <lineage>
        <taxon>Eukaryota</taxon>
        <taxon>Viridiplantae</taxon>
        <taxon>Streptophyta</taxon>
        <taxon>Embryophyta</taxon>
        <taxon>Tracheophyta</taxon>
        <taxon>Spermatophyta</taxon>
        <taxon>Magnoliopsida</taxon>
        <taxon>eudicotyledons</taxon>
        <taxon>Gunneridae</taxon>
        <taxon>Pentapetalae</taxon>
        <taxon>rosids</taxon>
        <taxon>fabids</taxon>
        <taxon>Malpighiales</taxon>
        <taxon>Euphorbiaceae</taxon>
        <taxon>Crotonoideae</taxon>
        <taxon>Manihoteae</taxon>
        <taxon>Manihot</taxon>
    </lineage>
</organism>
<dbReference type="Proteomes" id="UP000091857">
    <property type="component" value="Chromosome 2"/>
</dbReference>
<proteinExistence type="predicted"/>
<accession>A0ACB7I5A1</accession>
<evidence type="ECO:0000313" key="2">
    <source>
        <dbReference type="Proteomes" id="UP000091857"/>
    </source>
</evidence>
<name>A0ACB7I5A1_MANES</name>
<comment type="caution">
    <text evidence="1">The sequence shown here is derived from an EMBL/GenBank/DDBJ whole genome shotgun (WGS) entry which is preliminary data.</text>
</comment>
<evidence type="ECO:0000313" key="1">
    <source>
        <dbReference type="EMBL" id="KAG8660067.1"/>
    </source>
</evidence>
<sequence length="153" mass="17341">MARIRTSRKWFDMVRRKFFRSSSHTNSIVLDSNACSSPHDGTKTDETASYVELISEISLISNKQLTQEDLAAMKIQAIFRGHLARRAFRALRSLVKVQALVRGAYVRKQTRIALHCMQALVRLQVRIRARFGGDPSFLSCNLQFCSPLIGLVS</sequence>
<keyword evidence="2" id="KW-1185">Reference proteome</keyword>
<dbReference type="EMBL" id="CM004388">
    <property type="protein sequence ID" value="KAG8660067.1"/>
    <property type="molecule type" value="Genomic_DNA"/>
</dbReference>
<gene>
    <name evidence="1" type="ORF">MANES_02G111100v8</name>
</gene>
<reference evidence="2" key="1">
    <citation type="journal article" date="2016" name="Nat. Biotechnol.">
        <title>Sequencing wild and cultivated cassava and related species reveals extensive interspecific hybridization and genetic diversity.</title>
        <authorList>
            <person name="Bredeson J.V."/>
            <person name="Lyons J.B."/>
            <person name="Prochnik S.E."/>
            <person name="Wu G.A."/>
            <person name="Ha C.M."/>
            <person name="Edsinger-Gonzales E."/>
            <person name="Grimwood J."/>
            <person name="Schmutz J."/>
            <person name="Rabbi I.Y."/>
            <person name="Egesi C."/>
            <person name="Nauluvula P."/>
            <person name="Lebot V."/>
            <person name="Ndunguru J."/>
            <person name="Mkamilo G."/>
            <person name="Bart R.S."/>
            <person name="Setter T.L."/>
            <person name="Gleadow R.M."/>
            <person name="Kulakow P."/>
            <person name="Ferguson M.E."/>
            <person name="Rounsley S."/>
            <person name="Rokhsar D.S."/>
        </authorList>
    </citation>
    <scope>NUCLEOTIDE SEQUENCE [LARGE SCALE GENOMIC DNA]</scope>
    <source>
        <strain evidence="2">cv. AM560-2</strain>
    </source>
</reference>